<reference evidence="3" key="1">
    <citation type="submission" date="2016-10" db="EMBL/GenBank/DDBJ databases">
        <authorList>
            <person name="Varghese N."/>
            <person name="Submissions S."/>
        </authorList>
    </citation>
    <scope>NUCLEOTIDE SEQUENCE [LARGE SCALE GENOMIC DNA]</scope>
    <source>
        <strain evidence="3">DSM 44437</strain>
    </source>
</reference>
<keyword evidence="3" id="KW-1185">Reference proteome</keyword>
<dbReference type="STRING" id="65499.SAMN04488000_103254"/>
<feature type="chain" id="PRO_5011446218" evidence="1">
    <location>
        <begin position="23"/>
        <end position="112"/>
    </location>
</feature>
<gene>
    <name evidence="2" type="ORF">SAMN04488000_103254</name>
</gene>
<feature type="signal peptide" evidence="1">
    <location>
        <begin position="1"/>
        <end position="22"/>
    </location>
</feature>
<evidence type="ECO:0000256" key="1">
    <source>
        <dbReference type="SAM" id="SignalP"/>
    </source>
</evidence>
<dbReference type="AlphaFoldDB" id="A0A1H9GSC0"/>
<accession>A0A1H9GSC0</accession>
<organism evidence="2 3">
    <name type="scientific">Lentzea albida</name>
    <dbReference type="NCBI Taxonomy" id="65499"/>
    <lineage>
        <taxon>Bacteria</taxon>
        <taxon>Bacillati</taxon>
        <taxon>Actinomycetota</taxon>
        <taxon>Actinomycetes</taxon>
        <taxon>Pseudonocardiales</taxon>
        <taxon>Pseudonocardiaceae</taxon>
        <taxon>Lentzea</taxon>
    </lineage>
</organism>
<proteinExistence type="predicted"/>
<dbReference type="EMBL" id="FOFV01000003">
    <property type="protein sequence ID" value="SEQ52977.1"/>
    <property type="molecule type" value="Genomic_DNA"/>
</dbReference>
<dbReference type="RefSeq" id="WP_089913323.1">
    <property type="nucleotide sequence ID" value="NZ_FOFV01000003.1"/>
</dbReference>
<keyword evidence="1" id="KW-0732">Signal</keyword>
<protein>
    <submittedName>
        <fullName evidence="2">Uncharacterized protein</fullName>
    </submittedName>
</protein>
<name>A0A1H9GSC0_9PSEU</name>
<evidence type="ECO:0000313" key="2">
    <source>
        <dbReference type="EMBL" id="SEQ52977.1"/>
    </source>
</evidence>
<evidence type="ECO:0000313" key="3">
    <source>
        <dbReference type="Proteomes" id="UP000199503"/>
    </source>
</evidence>
<sequence>MPIKLAAAVTALALLAPPGVAAASTEIAPAQASAVTSIVELRFSGRATTGLGESVGPAQFTARARALQNMRTYDRYESTVSGCVEAGTTYTQRNTAYVIEVYAILTARCTSR</sequence>
<dbReference type="Proteomes" id="UP000199503">
    <property type="component" value="Unassembled WGS sequence"/>
</dbReference>